<accession>A0A1M2VSM0</accession>
<name>A0A1M2VSM0_TRAPU</name>
<reference evidence="2 3" key="1">
    <citation type="submission" date="2016-10" db="EMBL/GenBank/DDBJ databases">
        <title>Genome sequence of the basidiomycete white-rot fungus Trametes pubescens.</title>
        <authorList>
            <person name="Makela M.R."/>
            <person name="Granchi Z."/>
            <person name="Peng M."/>
            <person name="De Vries R.P."/>
            <person name="Grigoriev I."/>
            <person name="Riley R."/>
            <person name="Hilden K."/>
        </authorList>
    </citation>
    <scope>NUCLEOTIDE SEQUENCE [LARGE SCALE GENOMIC DNA]</scope>
    <source>
        <strain evidence="2 3">FBCC735</strain>
    </source>
</reference>
<dbReference type="AlphaFoldDB" id="A0A1M2VSM0"/>
<organism evidence="2 3">
    <name type="scientific">Trametes pubescens</name>
    <name type="common">White-rot fungus</name>
    <dbReference type="NCBI Taxonomy" id="154538"/>
    <lineage>
        <taxon>Eukaryota</taxon>
        <taxon>Fungi</taxon>
        <taxon>Dikarya</taxon>
        <taxon>Basidiomycota</taxon>
        <taxon>Agaricomycotina</taxon>
        <taxon>Agaricomycetes</taxon>
        <taxon>Polyporales</taxon>
        <taxon>Polyporaceae</taxon>
        <taxon>Trametes</taxon>
    </lineage>
</organism>
<protein>
    <submittedName>
        <fullName evidence="2">Uncharacterized protein</fullName>
    </submittedName>
</protein>
<feature type="region of interest" description="Disordered" evidence="1">
    <location>
        <begin position="38"/>
        <end position="114"/>
    </location>
</feature>
<feature type="compositionally biased region" description="Acidic residues" evidence="1">
    <location>
        <begin position="431"/>
        <end position="463"/>
    </location>
</feature>
<feature type="region of interest" description="Disordered" evidence="1">
    <location>
        <begin position="426"/>
        <end position="463"/>
    </location>
</feature>
<feature type="region of interest" description="Disordered" evidence="1">
    <location>
        <begin position="129"/>
        <end position="176"/>
    </location>
</feature>
<feature type="compositionally biased region" description="Basic and acidic residues" evidence="1">
    <location>
        <begin position="70"/>
        <end position="81"/>
    </location>
</feature>
<dbReference type="OMA" id="SWAVHAY"/>
<sequence>MNPNDQNDSDDVRIFVTMGGQVSWAVHAYRYMDAVRAEASSEELPQVAEGPDADSNDALWDEYMSPDAPVQERDKQHDIRANDTTLRVDPQRAQPTPSPTSTSRTTNEPGREHGEASISVDLHLASDPGSEMHAAQATQKPQHPPAIATRPDTTSLSREADSSAHPTRTLSRTQVTAGPPHALYASTSYVDSTLALPSYKCTPVGAFSLSATARKNVRAGHPSALHPHANAEASSSSVKIEPDLDDEATSARTSQAGPSRTKGKSVARHAPYTKPRNTATATPPPATGGRGRYSPANPPPGWAVHYKESWTPKWTWNGDGIPKEWNPHDVWERLKKKYNLARQKPCGWWDCRKDATFELRKHVLGVHLGCTYKCRGCGYVYNNRYDNWGSRPAKGVHEAGCPTDAFGRGEITPRALEEALAEIAEQALTEEAAEEADMASEDEDAGDSSDDDDGMPLDADEDE</sequence>
<comment type="caution">
    <text evidence="2">The sequence shown here is derived from an EMBL/GenBank/DDBJ whole genome shotgun (WGS) entry which is preliminary data.</text>
</comment>
<keyword evidence="3" id="KW-1185">Reference proteome</keyword>
<evidence type="ECO:0000313" key="3">
    <source>
        <dbReference type="Proteomes" id="UP000184267"/>
    </source>
</evidence>
<proteinExistence type="predicted"/>
<dbReference type="Proteomes" id="UP000184267">
    <property type="component" value="Unassembled WGS sequence"/>
</dbReference>
<dbReference type="OrthoDB" id="2756266at2759"/>
<feature type="region of interest" description="Disordered" evidence="1">
    <location>
        <begin position="218"/>
        <end position="299"/>
    </location>
</feature>
<evidence type="ECO:0000256" key="1">
    <source>
        <dbReference type="SAM" id="MobiDB-lite"/>
    </source>
</evidence>
<dbReference type="EMBL" id="MNAD01000768">
    <property type="protein sequence ID" value="OJT10601.1"/>
    <property type="molecule type" value="Genomic_DNA"/>
</dbReference>
<gene>
    <name evidence="2" type="ORF">TRAPUB_12900</name>
</gene>
<evidence type="ECO:0000313" key="2">
    <source>
        <dbReference type="EMBL" id="OJT10601.1"/>
    </source>
</evidence>
<feature type="compositionally biased region" description="Polar residues" evidence="1">
    <location>
        <begin position="164"/>
        <end position="176"/>
    </location>
</feature>